<reference evidence="1 2" key="1">
    <citation type="submission" date="2006-09" db="EMBL/GenBank/DDBJ databases">
        <title>Sequence and annotation of the 288-kb ATCV-1 virus that infects an endosymbiotic Chlorella strain of the heliozoon Acanthocystis turfacea.</title>
        <authorList>
            <person name="Fitzgerald L.A."/>
            <person name="Graves M.V."/>
            <person name="Li X."/>
            <person name="Pfitzner A.J.P."/>
            <person name="Hartigan J."/>
            <person name="Van Etten J.L."/>
        </authorList>
    </citation>
    <scope>NUCLEOTIDE SEQUENCE [LARGE SCALE GENOMIC DNA]</scope>
    <source>
        <strain evidence="1 2">ATCV-1</strain>
    </source>
</reference>
<protein>
    <submittedName>
        <fullName evidence="1">Uncharacterized protein Z199R</fullName>
    </submittedName>
</protein>
<dbReference type="RefSeq" id="YP_001426680.1">
    <property type="nucleotide sequence ID" value="NC_008724.1"/>
</dbReference>
<dbReference type="Pfam" id="PF07150">
    <property type="entry name" value="DUF1390"/>
    <property type="match status" value="1"/>
</dbReference>
<proteinExistence type="predicted"/>
<keyword evidence="2" id="KW-1185">Reference proteome</keyword>
<name>A7K8F9_9PHYC</name>
<organism evidence="1 2">
    <name type="scientific">Chlorovirus heliozoae</name>
    <dbReference type="NCBI Taxonomy" id="322019"/>
    <lineage>
        <taxon>Viruses</taxon>
        <taxon>Varidnaviria</taxon>
        <taxon>Bamfordvirae</taxon>
        <taxon>Nucleocytoviricota</taxon>
        <taxon>Megaviricetes</taxon>
        <taxon>Algavirales</taxon>
        <taxon>Phycodnaviridae</taxon>
        <taxon>Chlorovirus</taxon>
    </lineage>
</organism>
<dbReference type="KEGG" id="vg:5470918"/>
<evidence type="ECO:0000313" key="1">
    <source>
        <dbReference type="EMBL" id="ABT16333.1"/>
    </source>
</evidence>
<gene>
    <name evidence="1" type="primary">Z199R</name>
    <name evidence="1" type="ORF">ATCV1_Z199R</name>
</gene>
<dbReference type="Proteomes" id="UP000202420">
    <property type="component" value="Segment"/>
</dbReference>
<dbReference type="OrthoDB" id="13975at10239"/>
<accession>A7K8F9</accession>
<sequence>MKMQIYTFSVYKCSCGYETTKQGNASRHKKTSGDHEITTETKEFVLKSDYDAKPTTTIGQNQTADTIHNNTDNSTTMNDNSITINLVVPEQSIIGSIQDAVRNEDCIREIRGATPNEIPAILFKYTRGTMAGKPLIKYDPDKNVVESKDPVTGKDVKQKLSKFRNDYLAKQTDIYDETFQIPYMPQTVKRDMLSMTTPQFPTGMKKEKPVSPAEVIKICASGDHRMYKLPHDTKRFYTDVAENVDTEIKSCS</sequence>
<dbReference type="GeneID" id="5470918"/>
<dbReference type="EMBL" id="EF101928">
    <property type="protein sequence ID" value="ABT16333.1"/>
    <property type="molecule type" value="Genomic_DNA"/>
</dbReference>
<evidence type="ECO:0000313" key="2">
    <source>
        <dbReference type="Proteomes" id="UP000202420"/>
    </source>
</evidence>
<dbReference type="InterPro" id="IPR009820">
    <property type="entry name" value="DUF1390"/>
</dbReference>